<evidence type="ECO:0000313" key="2">
    <source>
        <dbReference type="Proteomes" id="UP000265520"/>
    </source>
</evidence>
<protein>
    <submittedName>
        <fullName evidence="1">Aspartic proteinase-like</fullName>
    </submittedName>
</protein>
<dbReference type="SUPFAM" id="SSF50630">
    <property type="entry name" value="Acid proteases"/>
    <property type="match status" value="1"/>
</dbReference>
<reference evidence="1 2" key="1">
    <citation type="journal article" date="2018" name="Front. Plant Sci.">
        <title>Red Clover (Trifolium pratense) and Zigzag Clover (T. medium) - A Picture of Genomic Similarities and Differences.</title>
        <authorList>
            <person name="Dluhosova J."/>
            <person name="Istvanek J."/>
            <person name="Nedelnik J."/>
            <person name="Repkova J."/>
        </authorList>
    </citation>
    <scope>NUCLEOTIDE SEQUENCE [LARGE SCALE GENOMIC DNA]</scope>
    <source>
        <strain evidence="2">cv. 10/8</strain>
        <tissue evidence="1">Leaf</tissue>
    </source>
</reference>
<evidence type="ECO:0000313" key="1">
    <source>
        <dbReference type="EMBL" id="MCH94814.1"/>
    </source>
</evidence>
<proteinExistence type="predicted"/>
<organism evidence="1 2">
    <name type="scientific">Trifolium medium</name>
    <dbReference type="NCBI Taxonomy" id="97028"/>
    <lineage>
        <taxon>Eukaryota</taxon>
        <taxon>Viridiplantae</taxon>
        <taxon>Streptophyta</taxon>
        <taxon>Embryophyta</taxon>
        <taxon>Tracheophyta</taxon>
        <taxon>Spermatophyta</taxon>
        <taxon>Magnoliopsida</taxon>
        <taxon>eudicotyledons</taxon>
        <taxon>Gunneridae</taxon>
        <taxon>Pentapetalae</taxon>
        <taxon>rosids</taxon>
        <taxon>fabids</taxon>
        <taxon>Fabales</taxon>
        <taxon>Fabaceae</taxon>
        <taxon>Papilionoideae</taxon>
        <taxon>50 kb inversion clade</taxon>
        <taxon>NPAAA clade</taxon>
        <taxon>Hologalegina</taxon>
        <taxon>IRL clade</taxon>
        <taxon>Trifolieae</taxon>
        <taxon>Trifolium</taxon>
    </lineage>
</organism>
<feature type="non-terminal residue" evidence="1">
    <location>
        <position position="94"/>
    </location>
</feature>
<keyword evidence="2" id="KW-1185">Reference proteome</keyword>
<accession>A0A392N8K4</accession>
<name>A0A392N8K4_9FABA</name>
<dbReference type="EMBL" id="LXQA010028230">
    <property type="protein sequence ID" value="MCH94814.1"/>
    <property type="molecule type" value="Genomic_DNA"/>
</dbReference>
<dbReference type="Proteomes" id="UP000265520">
    <property type="component" value="Unassembled WGS sequence"/>
</dbReference>
<sequence length="94" mass="10491">MGNKYLLVACCLWALTCTLLPSFSYGLMRIDLKKRTLDLESLQAARMVREKLKSSRPVLGANDQYTAKSTDDAIVPLKNYLDAQYYGEIGIGTP</sequence>
<dbReference type="InterPro" id="IPR021109">
    <property type="entry name" value="Peptidase_aspartic_dom_sf"/>
</dbReference>
<dbReference type="AlphaFoldDB" id="A0A392N8K4"/>
<gene>
    <name evidence="1" type="ORF">A2U01_0015781</name>
</gene>
<dbReference type="Gene3D" id="2.40.70.10">
    <property type="entry name" value="Acid Proteases"/>
    <property type="match status" value="1"/>
</dbReference>
<comment type="caution">
    <text evidence="1">The sequence shown here is derived from an EMBL/GenBank/DDBJ whole genome shotgun (WGS) entry which is preliminary data.</text>
</comment>